<dbReference type="RefSeq" id="WP_207334950.1">
    <property type="nucleotide sequence ID" value="NZ_JAFMYU010000005.1"/>
</dbReference>
<dbReference type="PANTHER" id="PTHR43800:SF1">
    <property type="entry name" value="PEPTIDYL-LYSINE N-ACETYLTRANSFERASE YJAB"/>
    <property type="match status" value="1"/>
</dbReference>
<comment type="caution">
    <text evidence="4">The sequence shown here is derived from an EMBL/GenBank/DDBJ whole genome shotgun (WGS) entry which is preliminary data.</text>
</comment>
<dbReference type="Proteomes" id="UP000664795">
    <property type="component" value="Unassembled WGS sequence"/>
</dbReference>
<organism evidence="4 5">
    <name type="scientific">Fibrella aquatilis</name>
    <dbReference type="NCBI Taxonomy" id="2817059"/>
    <lineage>
        <taxon>Bacteria</taxon>
        <taxon>Pseudomonadati</taxon>
        <taxon>Bacteroidota</taxon>
        <taxon>Cytophagia</taxon>
        <taxon>Cytophagales</taxon>
        <taxon>Spirosomataceae</taxon>
        <taxon>Fibrella</taxon>
    </lineage>
</organism>
<dbReference type="PANTHER" id="PTHR43800">
    <property type="entry name" value="PEPTIDYL-LYSINE N-ACETYLTRANSFERASE YJAB"/>
    <property type="match status" value="1"/>
</dbReference>
<protein>
    <submittedName>
        <fullName evidence="4">GNAT family N-acetyltransferase</fullName>
    </submittedName>
</protein>
<keyword evidence="2" id="KW-0012">Acyltransferase</keyword>
<evidence type="ECO:0000313" key="4">
    <source>
        <dbReference type="EMBL" id="MBO0930986.1"/>
    </source>
</evidence>
<evidence type="ECO:0000259" key="3">
    <source>
        <dbReference type="PROSITE" id="PS51186"/>
    </source>
</evidence>
<gene>
    <name evidence="4" type="ORF">J2I48_08285</name>
</gene>
<dbReference type="GO" id="GO:0016747">
    <property type="term" value="F:acyltransferase activity, transferring groups other than amino-acyl groups"/>
    <property type="evidence" value="ECO:0007669"/>
    <property type="project" value="InterPro"/>
</dbReference>
<dbReference type="CDD" id="cd04301">
    <property type="entry name" value="NAT_SF"/>
    <property type="match status" value="1"/>
</dbReference>
<accession>A0A939JZI8</accession>
<dbReference type="InterPro" id="IPR016181">
    <property type="entry name" value="Acyl_CoA_acyltransferase"/>
</dbReference>
<dbReference type="SUPFAM" id="SSF55729">
    <property type="entry name" value="Acyl-CoA N-acyltransferases (Nat)"/>
    <property type="match status" value="1"/>
</dbReference>
<dbReference type="PROSITE" id="PS51186">
    <property type="entry name" value="GNAT"/>
    <property type="match status" value="1"/>
</dbReference>
<keyword evidence="5" id="KW-1185">Reference proteome</keyword>
<dbReference type="EMBL" id="JAFMYU010000005">
    <property type="protein sequence ID" value="MBO0930986.1"/>
    <property type="molecule type" value="Genomic_DNA"/>
</dbReference>
<dbReference type="Gene3D" id="3.40.630.30">
    <property type="match status" value="1"/>
</dbReference>
<dbReference type="InterPro" id="IPR000182">
    <property type="entry name" value="GNAT_dom"/>
</dbReference>
<evidence type="ECO:0000313" key="5">
    <source>
        <dbReference type="Proteomes" id="UP000664795"/>
    </source>
</evidence>
<evidence type="ECO:0000256" key="2">
    <source>
        <dbReference type="ARBA" id="ARBA00023315"/>
    </source>
</evidence>
<sequence>MITYRLAQLTDCEGIANLHTRSWRLAYRGILRDQYLDGIIDQDRYAVWSERLLDPAQNQRILLAEENDNLLGFICLFFDKDPVRGTLIDNLHVDPAMKGQGIGAELLREATRQLLPEATNSNCYLAVYEANTPAIGFYERMGGRCLGRELHDNPGGGKATILWYGWGNSDEW</sequence>
<evidence type="ECO:0000256" key="1">
    <source>
        <dbReference type="ARBA" id="ARBA00022679"/>
    </source>
</evidence>
<proteinExistence type="predicted"/>
<feature type="domain" description="N-acetyltransferase" evidence="3">
    <location>
        <begin position="2"/>
        <end position="167"/>
    </location>
</feature>
<name>A0A939JZI8_9BACT</name>
<reference evidence="4 5" key="1">
    <citation type="submission" date="2021-03" db="EMBL/GenBank/DDBJ databases">
        <title>Fibrella sp. HMF5036 genome sequencing and assembly.</title>
        <authorList>
            <person name="Kang H."/>
            <person name="Kim H."/>
            <person name="Bae S."/>
            <person name="Joh K."/>
        </authorList>
    </citation>
    <scope>NUCLEOTIDE SEQUENCE [LARGE SCALE GENOMIC DNA]</scope>
    <source>
        <strain evidence="4 5">HMF5036</strain>
    </source>
</reference>
<dbReference type="AlphaFoldDB" id="A0A939JZI8"/>
<dbReference type="Pfam" id="PF00583">
    <property type="entry name" value="Acetyltransf_1"/>
    <property type="match status" value="1"/>
</dbReference>
<keyword evidence="1" id="KW-0808">Transferase</keyword>